<dbReference type="AlphaFoldDB" id="A0A2R5GPF5"/>
<feature type="region of interest" description="Disordered" evidence="1">
    <location>
        <begin position="1"/>
        <end position="125"/>
    </location>
</feature>
<evidence type="ECO:0000313" key="4">
    <source>
        <dbReference type="Proteomes" id="UP000241890"/>
    </source>
</evidence>
<dbReference type="EMBL" id="BEYU01000073">
    <property type="protein sequence ID" value="GBG30211.1"/>
    <property type="molecule type" value="Genomic_DNA"/>
</dbReference>
<name>A0A2R5GPF5_9STRA</name>
<comment type="caution">
    <text evidence="3">The sequence shown here is derived from an EMBL/GenBank/DDBJ whole genome shotgun (WGS) entry which is preliminary data.</text>
</comment>
<dbReference type="Proteomes" id="UP000241890">
    <property type="component" value="Unassembled WGS sequence"/>
</dbReference>
<protein>
    <submittedName>
        <fullName evidence="3">UPF0652 protein</fullName>
    </submittedName>
</protein>
<dbReference type="Pfam" id="PF09418">
    <property type="entry name" value="DUF2009"/>
    <property type="match status" value="1"/>
</dbReference>
<feature type="compositionally biased region" description="Basic and acidic residues" evidence="1">
    <location>
        <begin position="67"/>
        <end position="95"/>
    </location>
</feature>
<gene>
    <name evidence="3" type="ORF">FCC1311_064312</name>
</gene>
<evidence type="ECO:0000313" key="3">
    <source>
        <dbReference type="EMBL" id="GBG30211.1"/>
    </source>
</evidence>
<feature type="compositionally biased region" description="Low complexity" evidence="1">
    <location>
        <begin position="18"/>
        <end position="32"/>
    </location>
</feature>
<proteinExistence type="predicted"/>
<keyword evidence="4" id="KW-1185">Reference proteome</keyword>
<reference evidence="3 4" key="1">
    <citation type="submission" date="2017-12" db="EMBL/GenBank/DDBJ databases">
        <title>Sequencing, de novo assembly and annotation of complete genome of a new Thraustochytrid species, strain FCC1311.</title>
        <authorList>
            <person name="Sedici K."/>
            <person name="Godart F."/>
            <person name="Aiese Cigliano R."/>
            <person name="Sanseverino W."/>
            <person name="Barakat M."/>
            <person name="Ortet P."/>
            <person name="Marechal E."/>
            <person name="Cagnac O."/>
            <person name="Amato A."/>
        </authorList>
    </citation>
    <scope>NUCLEOTIDE SEQUENCE [LARGE SCALE GENOMIC DNA]</scope>
</reference>
<accession>A0A2R5GPF5</accession>
<evidence type="ECO:0000256" key="1">
    <source>
        <dbReference type="SAM" id="MobiDB-lite"/>
    </source>
</evidence>
<dbReference type="InterPro" id="IPR057668">
    <property type="entry name" value="E2_Ub-conjug_enz_C"/>
</dbReference>
<organism evidence="3 4">
    <name type="scientific">Hondaea fermentalgiana</name>
    <dbReference type="NCBI Taxonomy" id="2315210"/>
    <lineage>
        <taxon>Eukaryota</taxon>
        <taxon>Sar</taxon>
        <taxon>Stramenopiles</taxon>
        <taxon>Bigyra</taxon>
        <taxon>Labyrinthulomycetes</taxon>
        <taxon>Thraustochytrida</taxon>
        <taxon>Thraustochytriidae</taxon>
        <taxon>Hondaea</taxon>
    </lineage>
</organism>
<dbReference type="PANTHER" id="PTHR31560:SF0">
    <property type="entry name" value="UPF0652 PROTEIN C22H10.08"/>
    <property type="match status" value="1"/>
</dbReference>
<dbReference type="OrthoDB" id="406045at2759"/>
<dbReference type="PANTHER" id="PTHR31560">
    <property type="entry name" value="UPF0652 PROTEIN C16A11.03C-RELATED"/>
    <property type="match status" value="1"/>
</dbReference>
<sequence length="605" mass="67256">MDQDASRAADAGHGGPDPAGAEAAAEAARGDATPPTSPAQQEGQQDDADMEMMPAPTVDEKEEEMDEAKLAEVRDAMKRDIRDDLDAPEEEKQQPEEDAGASGAESKSEDHADASSQQSSEGGTAATGAGAVVQLLSKYHINILQGLEDRAKSIPMRLSHEERIKLDIVEGALDISEYTDKVDVSSNNYFARNTWDKEEVIREEQIELCKQLAGLAVSNDFRTVGARMLRDRPIEDNEEFFREALEIGRRYKIMNPDKMRSTYGKLLYIIMDNVNPRLRLDVDLKNPVVTVHSILADADQLELLQDPLLAIAASEVDAGGSREDAAEARAQKQRALDDIVQKYASDEGLSAETVKLVVASISDNFSFLRSNRGPVDRMIAYLKRYFNPNVSPSKSDESLAIRSGRNGSKLTHSHETQYYFVLQSLTLWREIMGNFFKLWRLAEEDLLDSRNGYRLCNTGQGLQRCQSAPRVSQEMSRILATVRAKVGRWIGLSVVHLGDRDVPNALIFIDKYTQVPRILAPLANTIDRIDELNADPHISAYITKNFGDHERLRKLILADDGGSCIDGRLTSSWNWCSKLEKKVYHPVFMLAGFQGFDGEGFDASM</sequence>
<feature type="domain" description="Non-canonical E2 ubiquitin-conjugating enzyme C-terminal" evidence="2">
    <location>
        <begin position="150"/>
        <end position="598"/>
    </location>
</feature>
<evidence type="ECO:0000259" key="2">
    <source>
        <dbReference type="Pfam" id="PF09418"/>
    </source>
</evidence>
<dbReference type="InParanoid" id="A0A2R5GPF5"/>
<dbReference type="InterPro" id="IPR018553">
    <property type="entry name" value="E2_Ub-conjug_enz"/>
</dbReference>